<accession>A0A4R4N8P3</accession>
<dbReference type="PANTHER" id="PTHR43252">
    <property type="entry name" value="TRANSCRIPTIONAL REGULATOR YQJI"/>
    <property type="match status" value="1"/>
</dbReference>
<dbReference type="EMBL" id="SMJZ01000106">
    <property type="protein sequence ID" value="TDC03683.1"/>
    <property type="molecule type" value="Genomic_DNA"/>
</dbReference>
<dbReference type="InterPro" id="IPR036390">
    <property type="entry name" value="WH_DNA-bd_sf"/>
</dbReference>
<keyword evidence="3" id="KW-1185">Reference proteome</keyword>
<evidence type="ECO:0000313" key="2">
    <source>
        <dbReference type="EMBL" id="TDC03683.1"/>
    </source>
</evidence>
<sequence>MRGADLVGLTVLALLSVKDSHPYELQRLIVATHKDYVTGLPRSLYHAVERLDGSQLIEPAETVRDGRRPERTVYRITDEGRGHLAGRLRNLIEVPDPDRRGFVAAVSLLGCLPAATARKSLRTRAAVITGTVTGLAEQVAALRGEEMPDVVLLELEYELAVQRAELDWIGTVLDRIERGELDWSGTARLDLLDDVLREPAETELRKKTP</sequence>
<evidence type="ECO:0000259" key="1">
    <source>
        <dbReference type="Pfam" id="PF03551"/>
    </source>
</evidence>
<reference evidence="2 3" key="1">
    <citation type="submission" date="2019-02" db="EMBL/GenBank/DDBJ databases">
        <title>Draft genome sequences of novel Actinobacteria.</title>
        <authorList>
            <person name="Sahin N."/>
            <person name="Ay H."/>
            <person name="Saygin H."/>
        </authorList>
    </citation>
    <scope>NUCLEOTIDE SEQUENCE [LARGE SCALE GENOMIC DNA]</scope>
    <source>
        <strain evidence="2 3">KC201</strain>
    </source>
</reference>
<proteinExistence type="predicted"/>
<dbReference type="SUPFAM" id="SSF46785">
    <property type="entry name" value="Winged helix' DNA-binding domain"/>
    <property type="match status" value="1"/>
</dbReference>
<dbReference type="InterPro" id="IPR036388">
    <property type="entry name" value="WH-like_DNA-bd_sf"/>
</dbReference>
<organism evidence="2 3">
    <name type="scientific">Nonomuraea longispora</name>
    <dbReference type="NCBI Taxonomy" id="1848320"/>
    <lineage>
        <taxon>Bacteria</taxon>
        <taxon>Bacillati</taxon>
        <taxon>Actinomycetota</taxon>
        <taxon>Actinomycetes</taxon>
        <taxon>Streptosporangiales</taxon>
        <taxon>Streptosporangiaceae</taxon>
        <taxon>Nonomuraea</taxon>
    </lineage>
</organism>
<evidence type="ECO:0000313" key="3">
    <source>
        <dbReference type="Proteomes" id="UP000295157"/>
    </source>
</evidence>
<protein>
    <submittedName>
        <fullName evidence="2">PadR family transcriptional regulator</fullName>
    </submittedName>
</protein>
<dbReference type="InterPro" id="IPR005149">
    <property type="entry name" value="Tscrpt_reg_PadR_N"/>
</dbReference>
<dbReference type="Proteomes" id="UP000295157">
    <property type="component" value="Unassembled WGS sequence"/>
</dbReference>
<dbReference type="Gene3D" id="1.10.10.10">
    <property type="entry name" value="Winged helix-like DNA-binding domain superfamily/Winged helix DNA-binding domain"/>
    <property type="match status" value="1"/>
</dbReference>
<dbReference type="PANTHER" id="PTHR43252:SF2">
    <property type="entry name" value="TRANSCRIPTION REGULATOR, PADR-LIKE FAMILY"/>
    <property type="match status" value="1"/>
</dbReference>
<dbReference type="Pfam" id="PF03551">
    <property type="entry name" value="PadR"/>
    <property type="match status" value="1"/>
</dbReference>
<name>A0A4R4N8P3_9ACTN</name>
<dbReference type="RefSeq" id="WP_132335703.1">
    <property type="nucleotide sequence ID" value="NZ_SMJZ01000106.1"/>
</dbReference>
<dbReference type="OrthoDB" id="8443918at2"/>
<comment type="caution">
    <text evidence="2">The sequence shown here is derived from an EMBL/GenBank/DDBJ whole genome shotgun (WGS) entry which is preliminary data.</text>
</comment>
<gene>
    <name evidence="2" type="ORF">E1267_25485</name>
</gene>
<dbReference type="AlphaFoldDB" id="A0A4R4N8P3"/>
<feature type="domain" description="Transcription regulator PadR N-terminal" evidence="1">
    <location>
        <begin position="11"/>
        <end position="84"/>
    </location>
</feature>